<organism evidence="1 2">
    <name type="scientific">Dictyobacter kobayashii</name>
    <dbReference type="NCBI Taxonomy" id="2014872"/>
    <lineage>
        <taxon>Bacteria</taxon>
        <taxon>Bacillati</taxon>
        <taxon>Chloroflexota</taxon>
        <taxon>Ktedonobacteria</taxon>
        <taxon>Ktedonobacterales</taxon>
        <taxon>Dictyobacteraceae</taxon>
        <taxon>Dictyobacter</taxon>
    </lineage>
</organism>
<dbReference type="AlphaFoldDB" id="A0A402AV67"/>
<dbReference type="RefSeq" id="WP_126556511.1">
    <property type="nucleotide sequence ID" value="NZ_BIFS01000002.1"/>
</dbReference>
<evidence type="ECO:0000313" key="2">
    <source>
        <dbReference type="Proteomes" id="UP000287188"/>
    </source>
</evidence>
<reference evidence="2" key="1">
    <citation type="submission" date="2018-12" db="EMBL/GenBank/DDBJ databases">
        <title>Tengunoibacter tsumagoiensis gen. nov., sp. nov., Dictyobacter kobayashii sp. nov., D. alpinus sp. nov., and D. joshuensis sp. nov. and description of Dictyobacteraceae fam. nov. within the order Ktedonobacterales isolated from Tengu-no-mugimeshi.</title>
        <authorList>
            <person name="Wang C.M."/>
            <person name="Zheng Y."/>
            <person name="Sakai Y."/>
            <person name="Toyoda A."/>
            <person name="Minakuchi Y."/>
            <person name="Abe K."/>
            <person name="Yokota A."/>
            <person name="Yabe S."/>
        </authorList>
    </citation>
    <scope>NUCLEOTIDE SEQUENCE [LARGE SCALE GENOMIC DNA]</scope>
    <source>
        <strain evidence="2">Uno11</strain>
    </source>
</reference>
<keyword evidence="2" id="KW-1185">Reference proteome</keyword>
<dbReference type="Proteomes" id="UP000287188">
    <property type="component" value="Unassembled WGS sequence"/>
</dbReference>
<name>A0A402AV67_9CHLR</name>
<sequence length="354" mass="38364">MLKVGRGLAEYQYGSNTQFPFGAHLDWNGSVSLWHAYGSGQSFALARAGMLLHQNAWIASAKQEADQLFSHLLVTGMINLMAPTPYKDGQIAYGVDMLTQGFMAVYQATHDTRYARDAGIAASWFTGNNDAHFAMYDPASGRGYDGLDGTTGKVSLNSGAESTIEALMALQTVNQNAKALDMVNVKTVERHTASIYEAEACKITEGTPQVITPTSSWTGEAQYSGQIVKMSNNDQLQQDLQIARKGEYILSAALIKPHTITGTLALEIGIDGHHVSTIQVQSSPDSDYLTLVGPRNSFSLTSGQHTLTVTLKAQANASLVVDNFVLQPLKEYAIFQQPNGTHFTLTHDLVGDRE</sequence>
<gene>
    <name evidence="1" type="ORF">KDK_68020</name>
</gene>
<comment type="caution">
    <text evidence="1">The sequence shown here is derived from an EMBL/GenBank/DDBJ whole genome shotgun (WGS) entry which is preliminary data.</text>
</comment>
<dbReference type="Gene3D" id="2.60.120.260">
    <property type="entry name" value="Galactose-binding domain-like"/>
    <property type="match status" value="1"/>
</dbReference>
<evidence type="ECO:0000313" key="1">
    <source>
        <dbReference type="EMBL" id="GCE23002.1"/>
    </source>
</evidence>
<dbReference type="OrthoDB" id="9795873at2"/>
<accession>A0A402AV67</accession>
<protein>
    <submittedName>
        <fullName evidence="1">Uncharacterized protein</fullName>
    </submittedName>
</protein>
<dbReference type="EMBL" id="BIFS01000002">
    <property type="protein sequence ID" value="GCE23002.1"/>
    <property type="molecule type" value="Genomic_DNA"/>
</dbReference>
<proteinExistence type="predicted"/>